<reference evidence="2" key="1">
    <citation type="submission" date="2022-12" db="EMBL/GenBank/DDBJ databases">
        <title>Complete genome sequence of an Australian strain of Rouxiella badensis DAR84756 and resolution of the R. badensis DSM100043 and R. chamberiensis DSM28324 genomes.</title>
        <authorList>
            <person name="Paul S."/>
            <person name="Anderson P.J."/>
            <person name="Maynard G."/>
            <person name="Dyall-Smith M."/>
            <person name="Kudinha T."/>
        </authorList>
    </citation>
    <scope>NUCLEOTIDE SEQUENCE</scope>
    <source>
        <strain evidence="2">DSM 28324</strain>
    </source>
</reference>
<organism evidence="2 3">
    <name type="scientific">Rouxiella chamberiensis</name>
    <dbReference type="NCBI Taxonomy" id="1513468"/>
    <lineage>
        <taxon>Bacteria</taxon>
        <taxon>Pseudomonadati</taxon>
        <taxon>Pseudomonadota</taxon>
        <taxon>Gammaproteobacteria</taxon>
        <taxon>Enterobacterales</taxon>
        <taxon>Yersiniaceae</taxon>
        <taxon>Rouxiella</taxon>
    </lineage>
</organism>
<evidence type="ECO:0000313" key="2">
    <source>
        <dbReference type="EMBL" id="WAT02139.1"/>
    </source>
</evidence>
<keyword evidence="1" id="KW-0732">Signal</keyword>
<evidence type="ECO:0000313" key="3">
    <source>
        <dbReference type="Proteomes" id="UP001164712"/>
    </source>
</evidence>
<evidence type="ECO:0000256" key="1">
    <source>
        <dbReference type="SAM" id="SignalP"/>
    </source>
</evidence>
<sequence>MKKSLCALALMSLLAASHAASAKSFVYVSNADSGTVSGYTLDKKASKLEPLGDFPAGKK</sequence>
<keyword evidence="3" id="KW-1185">Reference proteome</keyword>
<dbReference type="RefSeq" id="WP_269128193.1">
    <property type="nucleotide sequence ID" value="NZ_CP114058.1"/>
</dbReference>
<name>A0ABY7HSU4_9GAMM</name>
<dbReference type="Proteomes" id="UP001164712">
    <property type="component" value="Chromosome"/>
</dbReference>
<feature type="signal peptide" evidence="1">
    <location>
        <begin position="1"/>
        <end position="22"/>
    </location>
</feature>
<proteinExistence type="predicted"/>
<protein>
    <submittedName>
        <fullName evidence="2">Uncharacterized protein</fullName>
    </submittedName>
</protein>
<feature type="chain" id="PRO_5047076787" evidence="1">
    <location>
        <begin position="23"/>
        <end position="59"/>
    </location>
</feature>
<gene>
    <name evidence="2" type="ORF">O1V66_05610</name>
</gene>
<dbReference type="EMBL" id="CP114058">
    <property type="protein sequence ID" value="WAT02139.1"/>
    <property type="molecule type" value="Genomic_DNA"/>
</dbReference>
<accession>A0ABY7HSU4</accession>